<dbReference type="Proteomes" id="UP001359485">
    <property type="component" value="Unassembled WGS sequence"/>
</dbReference>
<dbReference type="EMBL" id="JAWJWF010000010">
    <property type="protein sequence ID" value="KAK6630060.1"/>
    <property type="molecule type" value="Genomic_DNA"/>
</dbReference>
<evidence type="ECO:0000313" key="11">
    <source>
        <dbReference type="Proteomes" id="UP001359485"/>
    </source>
</evidence>
<evidence type="ECO:0000256" key="5">
    <source>
        <dbReference type="ARBA" id="ARBA00022970"/>
    </source>
</evidence>
<keyword evidence="6 9" id="KW-1133">Transmembrane helix</keyword>
<accession>A0ABR1AW57</accession>
<evidence type="ECO:0000256" key="8">
    <source>
        <dbReference type="ARBA" id="ARBA00023136"/>
    </source>
</evidence>
<protein>
    <recommendedName>
        <fullName evidence="9">Sidoreflexin</fullName>
    </recommendedName>
</protein>
<dbReference type="PANTHER" id="PTHR11153">
    <property type="entry name" value="SIDEROFLEXIN"/>
    <property type="match status" value="1"/>
</dbReference>
<reference evidence="10 11" key="1">
    <citation type="submission" date="2023-09" db="EMBL/GenBank/DDBJ databases">
        <title>Genomes of two closely related lineages of the louse Polyplax serrata with different host specificities.</title>
        <authorList>
            <person name="Martinu J."/>
            <person name="Tarabai H."/>
            <person name="Stefka J."/>
            <person name="Hypsa V."/>
        </authorList>
    </citation>
    <scope>NUCLEOTIDE SEQUENCE [LARGE SCALE GENOMIC DNA]</scope>
    <source>
        <strain evidence="10">98ZLc_SE</strain>
    </source>
</reference>
<dbReference type="NCBIfam" id="TIGR00798">
    <property type="entry name" value="mtc"/>
    <property type="match status" value="1"/>
</dbReference>
<keyword evidence="5" id="KW-0029">Amino-acid transport</keyword>
<evidence type="ECO:0000256" key="1">
    <source>
        <dbReference type="ARBA" id="ARBA00004225"/>
    </source>
</evidence>
<evidence type="ECO:0000313" key="10">
    <source>
        <dbReference type="EMBL" id="KAK6630060.1"/>
    </source>
</evidence>
<dbReference type="Pfam" id="PF03820">
    <property type="entry name" value="SFXNs"/>
    <property type="match status" value="2"/>
</dbReference>
<sequence length="391" mass="43316">MEVFNVFTGKYIFWTTLIYLNSRKLTNKFKMAAVREIDINKPLYDQSTYWGRAKYFFSTTNPLNLFNSTASLEESKKIVEAARNNEWGKLEHLSDSAIWSAKEIYDSAYHPDTGELMNIVGRMSAQVPMNMAITGCMMNFYKSNMAVIFWQWVNQSFNALVNYTNRSGDAEISVEQIGKSYCLATGGALVTALSLNKMAKKFPPLVGRIVPFVAVAAANCINIPMMRKQELVNGITIMDENGNKLGQSKNAAYTAITAVTLSRVAMASPGMILNLRKAIKELENGIVVSSEDGTKLGLSKKAASCAIRDTIISRNLMAGPGMVITPIIMNKLDSKGVFLRFPWSSTPLSVLICGICLTFATPMCCALFEQKASMKVTDLEEEVKDKELLKL</sequence>
<organism evidence="10 11">
    <name type="scientific">Polyplax serrata</name>
    <name type="common">Common mouse louse</name>
    <dbReference type="NCBI Taxonomy" id="468196"/>
    <lineage>
        <taxon>Eukaryota</taxon>
        <taxon>Metazoa</taxon>
        <taxon>Ecdysozoa</taxon>
        <taxon>Arthropoda</taxon>
        <taxon>Hexapoda</taxon>
        <taxon>Insecta</taxon>
        <taxon>Pterygota</taxon>
        <taxon>Neoptera</taxon>
        <taxon>Paraneoptera</taxon>
        <taxon>Psocodea</taxon>
        <taxon>Troctomorpha</taxon>
        <taxon>Phthiraptera</taxon>
        <taxon>Anoplura</taxon>
        <taxon>Polyplacidae</taxon>
        <taxon>Polyplax</taxon>
    </lineage>
</organism>
<comment type="caution">
    <text evidence="9">Lacks conserved residue(s) required for the propagation of feature annotation.</text>
</comment>
<keyword evidence="11" id="KW-1185">Reference proteome</keyword>
<comment type="similarity">
    <text evidence="2 9">Belongs to the sideroflexin family.</text>
</comment>
<evidence type="ECO:0000256" key="4">
    <source>
        <dbReference type="ARBA" id="ARBA00022692"/>
    </source>
</evidence>
<keyword evidence="4 9" id="KW-0812">Transmembrane</keyword>
<evidence type="ECO:0000256" key="9">
    <source>
        <dbReference type="RuleBase" id="RU362000"/>
    </source>
</evidence>
<comment type="caution">
    <text evidence="10">The sequence shown here is derived from an EMBL/GenBank/DDBJ whole genome shotgun (WGS) entry which is preliminary data.</text>
</comment>
<proteinExistence type="inferred from homology"/>
<evidence type="ECO:0000256" key="6">
    <source>
        <dbReference type="ARBA" id="ARBA00022989"/>
    </source>
</evidence>
<keyword evidence="7 9" id="KW-0496">Mitochondrion</keyword>
<keyword evidence="8 9" id="KW-0472">Membrane</keyword>
<evidence type="ECO:0000256" key="7">
    <source>
        <dbReference type="ARBA" id="ARBA00023128"/>
    </source>
</evidence>
<name>A0ABR1AW57_POLSC</name>
<feature type="transmembrane region" description="Helical" evidence="9">
    <location>
        <begin position="348"/>
        <end position="368"/>
    </location>
</feature>
<dbReference type="InterPro" id="IPR004686">
    <property type="entry name" value="Mtc"/>
</dbReference>
<comment type="subcellular location">
    <subcellularLocation>
        <location evidence="1 9">Mitochondrion membrane</location>
        <topology evidence="1 9">Multi-pass membrane protein</topology>
    </subcellularLocation>
</comment>
<keyword evidence="3" id="KW-0813">Transport</keyword>
<evidence type="ECO:0000256" key="2">
    <source>
        <dbReference type="ARBA" id="ARBA00005974"/>
    </source>
</evidence>
<evidence type="ECO:0000256" key="3">
    <source>
        <dbReference type="ARBA" id="ARBA00022448"/>
    </source>
</evidence>
<dbReference type="PANTHER" id="PTHR11153:SF8">
    <property type="entry name" value="SIDEROFLEXIN-1"/>
    <property type="match status" value="1"/>
</dbReference>
<gene>
    <name evidence="10" type="ORF">RUM44_005458</name>
</gene>